<dbReference type="Proteomes" id="UP001152747">
    <property type="component" value="Unassembled WGS sequence"/>
</dbReference>
<proteinExistence type="predicted"/>
<evidence type="ECO:0000256" key="1">
    <source>
        <dbReference type="SAM" id="Phobius"/>
    </source>
</evidence>
<accession>A0A9P1J0I9</accession>
<comment type="caution">
    <text evidence="2">The sequence shown here is derived from an EMBL/GenBank/DDBJ whole genome shotgun (WGS) entry which is preliminary data.</text>
</comment>
<sequence>MTPTIFLFVPTLIIIILPFFNLDTNFPTGLSLCLFGLYPAIDSCIVMYVINDYRIAIKELLAPFRIICKTKRRDSDYVLRTINIQ</sequence>
<feature type="transmembrane region" description="Helical" evidence="1">
    <location>
        <begin position="28"/>
        <end position="50"/>
    </location>
</feature>
<keyword evidence="1" id="KW-0472">Membrane</keyword>
<dbReference type="AlphaFoldDB" id="A0A9P1J0I9"/>
<reference evidence="2" key="1">
    <citation type="submission" date="2022-11" db="EMBL/GenBank/DDBJ databases">
        <authorList>
            <person name="Kikuchi T."/>
        </authorList>
    </citation>
    <scope>NUCLEOTIDE SEQUENCE</scope>
    <source>
        <strain evidence="2">PS1010</strain>
    </source>
</reference>
<evidence type="ECO:0000313" key="3">
    <source>
        <dbReference type="Proteomes" id="UP001152747"/>
    </source>
</evidence>
<dbReference type="OrthoDB" id="5868941at2759"/>
<name>A0A9P1J0I9_9PELO</name>
<feature type="transmembrane region" description="Helical" evidence="1">
    <location>
        <begin position="5"/>
        <end position="22"/>
    </location>
</feature>
<gene>
    <name evidence="2" type="ORF">CAMP_LOCUS15425</name>
</gene>
<dbReference type="EMBL" id="CANHGI010000005">
    <property type="protein sequence ID" value="CAI5452788.1"/>
    <property type="molecule type" value="Genomic_DNA"/>
</dbReference>
<protein>
    <submittedName>
        <fullName evidence="2">Uncharacterized protein</fullName>
    </submittedName>
</protein>
<dbReference type="Pfam" id="PF10326">
    <property type="entry name" value="7TM_GPCR_Str"/>
    <property type="match status" value="1"/>
</dbReference>
<keyword evidence="3" id="KW-1185">Reference proteome</keyword>
<dbReference type="InterPro" id="IPR019428">
    <property type="entry name" value="7TM_GPCR_serpentine_rcpt_Str"/>
</dbReference>
<keyword evidence="1" id="KW-0812">Transmembrane</keyword>
<evidence type="ECO:0000313" key="2">
    <source>
        <dbReference type="EMBL" id="CAI5452788.1"/>
    </source>
</evidence>
<organism evidence="2 3">
    <name type="scientific">Caenorhabditis angaria</name>
    <dbReference type="NCBI Taxonomy" id="860376"/>
    <lineage>
        <taxon>Eukaryota</taxon>
        <taxon>Metazoa</taxon>
        <taxon>Ecdysozoa</taxon>
        <taxon>Nematoda</taxon>
        <taxon>Chromadorea</taxon>
        <taxon>Rhabditida</taxon>
        <taxon>Rhabditina</taxon>
        <taxon>Rhabditomorpha</taxon>
        <taxon>Rhabditoidea</taxon>
        <taxon>Rhabditidae</taxon>
        <taxon>Peloderinae</taxon>
        <taxon>Caenorhabditis</taxon>
    </lineage>
</organism>
<keyword evidence="1" id="KW-1133">Transmembrane helix</keyword>
<dbReference type="PANTHER" id="PTHR46000">
    <property type="entry name" value="SEVEN TM RECEPTOR-RELATED"/>
    <property type="match status" value="1"/>
</dbReference>